<dbReference type="EMBL" id="JACSPT010000034">
    <property type="protein sequence ID" value="MBD8010642.1"/>
    <property type="molecule type" value="Genomic_DNA"/>
</dbReference>
<gene>
    <name evidence="1" type="ORF">H9629_15075</name>
</gene>
<evidence type="ECO:0000313" key="2">
    <source>
        <dbReference type="Proteomes" id="UP000621930"/>
    </source>
</evidence>
<evidence type="ECO:0000313" key="1">
    <source>
        <dbReference type="EMBL" id="MBD8010642.1"/>
    </source>
</evidence>
<sequence>MIVFSPNGKYTLQRLADHVANGAYFYTHFSFDSSQKSIDDLLEKLTARYDLNQTPRQRTYRLEKGLPICTLILQREVFNPNLWNLHLLFTTPKSRDFNLQNGVTVSKITKIKDRDKISKLQEKFKDFNWIKPTIDAEITAIQKYFSDNENLQFILNDPICFKATQHMVFELVRTDHKSYKQLAQKDDKEFKDRIRSYAWSWRYSKASFEVMKKRLVDIVNKLISQKRNDAAERNRAELKAYFSMLERWAVFKANRQQTGQLLHFGQRFLKRKLKKTWQQIDINPPHLTYLPRLETYAT</sequence>
<accession>A0ABR8W0U1</accession>
<organism evidence="1 2">
    <name type="scientific">Acinetobacter pecorum</name>
    <dbReference type="NCBI Taxonomy" id="2762215"/>
    <lineage>
        <taxon>Bacteria</taxon>
        <taxon>Pseudomonadati</taxon>
        <taxon>Pseudomonadota</taxon>
        <taxon>Gammaproteobacteria</taxon>
        <taxon>Moraxellales</taxon>
        <taxon>Moraxellaceae</taxon>
        <taxon>Acinetobacter</taxon>
    </lineage>
</organism>
<dbReference type="Proteomes" id="UP000621930">
    <property type="component" value="Unassembled WGS sequence"/>
</dbReference>
<dbReference type="RefSeq" id="WP_191731422.1">
    <property type="nucleotide sequence ID" value="NZ_JACSPT010000034.1"/>
</dbReference>
<feature type="non-terminal residue" evidence="1">
    <location>
        <position position="298"/>
    </location>
</feature>
<reference evidence="1 2" key="1">
    <citation type="submission" date="2020-08" db="EMBL/GenBank/DDBJ databases">
        <title>A Genomic Blueprint of the Chicken Gut Microbiome.</title>
        <authorList>
            <person name="Gilroy R."/>
            <person name="Ravi A."/>
            <person name="Getino M."/>
            <person name="Pursley I."/>
            <person name="Horton D.L."/>
            <person name="Alikhan N.-F."/>
            <person name="Baker D."/>
            <person name="Gharbi K."/>
            <person name="Hall N."/>
            <person name="Watson M."/>
            <person name="Adriaenssens E.M."/>
            <person name="Foster-Nyarko E."/>
            <person name="Jarju S."/>
            <person name="Secka A."/>
            <person name="Antonio M."/>
            <person name="Oren A."/>
            <person name="Chaudhuri R."/>
            <person name="La Ragione R.M."/>
            <person name="Hildebrand F."/>
            <person name="Pallen M.J."/>
        </authorList>
    </citation>
    <scope>NUCLEOTIDE SEQUENCE [LARGE SCALE GENOMIC DNA]</scope>
    <source>
        <strain evidence="1 2">Sa1BUA6</strain>
    </source>
</reference>
<protein>
    <recommendedName>
        <fullName evidence="3">Replication protein</fullName>
    </recommendedName>
</protein>
<comment type="caution">
    <text evidence="1">The sequence shown here is derived from an EMBL/GenBank/DDBJ whole genome shotgun (WGS) entry which is preliminary data.</text>
</comment>
<evidence type="ECO:0008006" key="3">
    <source>
        <dbReference type="Google" id="ProtNLM"/>
    </source>
</evidence>
<keyword evidence="2" id="KW-1185">Reference proteome</keyword>
<proteinExistence type="predicted"/>
<name>A0ABR8W0U1_9GAMM</name>